<evidence type="ECO:0008006" key="2">
    <source>
        <dbReference type="Google" id="ProtNLM"/>
    </source>
</evidence>
<feature type="non-terminal residue" evidence="1">
    <location>
        <position position="1"/>
    </location>
</feature>
<comment type="caution">
    <text evidence="1">The sequence shown here is derived from an EMBL/GenBank/DDBJ whole genome shotgun (WGS) entry which is preliminary data.</text>
</comment>
<dbReference type="AlphaFoldDB" id="A0A0F9GYT2"/>
<protein>
    <recommendedName>
        <fullName evidence="2">N-acetyltransferase domain-containing protein</fullName>
    </recommendedName>
</protein>
<reference evidence="1" key="1">
    <citation type="journal article" date="2015" name="Nature">
        <title>Complex archaea that bridge the gap between prokaryotes and eukaryotes.</title>
        <authorList>
            <person name="Spang A."/>
            <person name="Saw J.H."/>
            <person name="Jorgensen S.L."/>
            <person name="Zaremba-Niedzwiedzka K."/>
            <person name="Martijn J."/>
            <person name="Lind A.E."/>
            <person name="van Eijk R."/>
            <person name="Schleper C."/>
            <person name="Guy L."/>
            <person name="Ettema T.J."/>
        </authorList>
    </citation>
    <scope>NUCLEOTIDE SEQUENCE</scope>
</reference>
<sequence length="116" mass="12820">LVWRNGFRVDGIDWTDIGPYWLVAENGAGIIGCIQVCPGKPIGRIEFLSVDEKLAHRERAVVSKALIIQGCATLSLWGSQAASSMVSFKNKGFKRILKRRGARVMSSGNMFLKRLV</sequence>
<organism evidence="1">
    <name type="scientific">marine sediment metagenome</name>
    <dbReference type="NCBI Taxonomy" id="412755"/>
    <lineage>
        <taxon>unclassified sequences</taxon>
        <taxon>metagenomes</taxon>
        <taxon>ecological metagenomes</taxon>
    </lineage>
</organism>
<dbReference type="EMBL" id="LAZR01016567">
    <property type="protein sequence ID" value="KKM03950.1"/>
    <property type="molecule type" value="Genomic_DNA"/>
</dbReference>
<gene>
    <name evidence="1" type="ORF">LCGC14_1769300</name>
</gene>
<proteinExistence type="predicted"/>
<name>A0A0F9GYT2_9ZZZZ</name>
<evidence type="ECO:0000313" key="1">
    <source>
        <dbReference type="EMBL" id="KKM03950.1"/>
    </source>
</evidence>
<accession>A0A0F9GYT2</accession>